<accession>A0A8G1RDQ4</accession>
<feature type="region of interest" description="Disordered" evidence="1">
    <location>
        <begin position="1"/>
        <end position="51"/>
    </location>
</feature>
<name>A0A8G1RDQ4_9EURO</name>
<evidence type="ECO:0000313" key="2">
    <source>
        <dbReference type="EMBL" id="RAH62819.1"/>
    </source>
</evidence>
<dbReference type="EMBL" id="KZ825054">
    <property type="protein sequence ID" value="RAH62819.1"/>
    <property type="molecule type" value="Genomic_DNA"/>
</dbReference>
<dbReference type="AlphaFoldDB" id="A0A8G1RDQ4"/>
<dbReference type="GeneID" id="37169166"/>
<keyword evidence="3" id="KW-1185">Reference proteome</keyword>
<sequence>MIPSRKARSGQSEPHSQPHHPPNLPFYGRPHPFSPPNQCAHSLSISRDPPAPRTMPVLPPFLPSLHSFLQNNFTRNELVSRYYYCSTLLLHI</sequence>
<reference evidence="2 3" key="1">
    <citation type="submission" date="2018-02" db="EMBL/GenBank/DDBJ databases">
        <title>The genomes of Aspergillus section Nigri reveals drivers in fungal speciation.</title>
        <authorList>
            <consortium name="DOE Joint Genome Institute"/>
            <person name="Vesth T.C."/>
            <person name="Nybo J."/>
            <person name="Theobald S."/>
            <person name="Brandl J."/>
            <person name="Frisvad J.C."/>
            <person name="Nielsen K.F."/>
            <person name="Lyhne E.K."/>
            <person name="Kogle M.E."/>
            <person name="Kuo A."/>
            <person name="Riley R."/>
            <person name="Clum A."/>
            <person name="Nolan M."/>
            <person name="Lipzen A."/>
            <person name="Salamov A."/>
            <person name="Henrissat B."/>
            <person name="Wiebenga A."/>
            <person name="De vries R.P."/>
            <person name="Grigoriev I.V."/>
            <person name="Mortensen U.H."/>
            <person name="Andersen M.R."/>
            <person name="Baker S.E."/>
        </authorList>
    </citation>
    <scope>NUCLEOTIDE SEQUENCE [LARGE SCALE GENOMIC DNA]</scope>
    <source>
        <strain evidence="2 3">CBS 112811</strain>
    </source>
</reference>
<feature type="compositionally biased region" description="Polar residues" evidence="1">
    <location>
        <begin position="36"/>
        <end position="45"/>
    </location>
</feature>
<evidence type="ECO:0000256" key="1">
    <source>
        <dbReference type="SAM" id="MobiDB-lite"/>
    </source>
</evidence>
<gene>
    <name evidence="2" type="ORF">BO85DRAFT_8928</name>
</gene>
<dbReference type="Proteomes" id="UP000249526">
    <property type="component" value="Unassembled WGS sequence"/>
</dbReference>
<protein>
    <submittedName>
        <fullName evidence="2">Uncharacterized protein</fullName>
    </submittedName>
</protein>
<proteinExistence type="predicted"/>
<evidence type="ECO:0000313" key="3">
    <source>
        <dbReference type="Proteomes" id="UP000249526"/>
    </source>
</evidence>
<organism evidence="2 3">
    <name type="scientific">Aspergillus piperis CBS 112811</name>
    <dbReference type="NCBI Taxonomy" id="1448313"/>
    <lineage>
        <taxon>Eukaryota</taxon>
        <taxon>Fungi</taxon>
        <taxon>Dikarya</taxon>
        <taxon>Ascomycota</taxon>
        <taxon>Pezizomycotina</taxon>
        <taxon>Eurotiomycetes</taxon>
        <taxon>Eurotiomycetidae</taxon>
        <taxon>Eurotiales</taxon>
        <taxon>Aspergillaceae</taxon>
        <taxon>Aspergillus</taxon>
        <taxon>Aspergillus subgen. Circumdati</taxon>
    </lineage>
</organism>
<dbReference type="RefSeq" id="XP_025520741.1">
    <property type="nucleotide sequence ID" value="XM_025665764.1"/>
</dbReference>